<dbReference type="AlphaFoldDB" id="A0A645G8Q5"/>
<reference evidence="1" key="1">
    <citation type="submission" date="2019-08" db="EMBL/GenBank/DDBJ databases">
        <authorList>
            <person name="Kucharzyk K."/>
            <person name="Murdoch R.W."/>
            <person name="Higgins S."/>
            <person name="Loffler F."/>
        </authorList>
    </citation>
    <scope>NUCLEOTIDE SEQUENCE</scope>
</reference>
<dbReference type="EMBL" id="VSSQ01071733">
    <property type="protein sequence ID" value="MPN23278.1"/>
    <property type="molecule type" value="Genomic_DNA"/>
</dbReference>
<evidence type="ECO:0000313" key="1">
    <source>
        <dbReference type="EMBL" id="MPN23278.1"/>
    </source>
</evidence>
<comment type="caution">
    <text evidence="1">The sequence shown here is derived from an EMBL/GenBank/DDBJ whole genome shotgun (WGS) entry which is preliminary data.</text>
</comment>
<organism evidence="1">
    <name type="scientific">bioreactor metagenome</name>
    <dbReference type="NCBI Taxonomy" id="1076179"/>
    <lineage>
        <taxon>unclassified sequences</taxon>
        <taxon>metagenomes</taxon>
        <taxon>ecological metagenomes</taxon>
    </lineage>
</organism>
<accession>A0A645G8Q5</accession>
<proteinExistence type="predicted"/>
<protein>
    <submittedName>
        <fullName evidence="1">Uncharacterized protein</fullName>
    </submittedName>
</protein>
<gene>
    <name evidence="1" type="ORF">SDC9_170666</name>
</gene>
<name>A0A645G8Q5_9ZZZZ</name>
<sequence length="66" mass="6952">MAWHVIHQGVDAALGCSRNITLRGKHGLTEAFVFAVKRQAARKKPASGGLVDGAVAAGKRTGGLWR</sequence>